<dbReference type="Gene3D" id="1.25.10.10">
    <property type="entry name" value="Leucine-rich Repeat Variant"/>
    <property type="match status" value="1"/>
</dbReference>
<evidence type="ECO:0000259" key="3">
    <source>
        <dbReference type="Pfam" id="PF04116"/>
    </source>
</evidence>
<evidence type="ECO:0000256" key="1">
    <source>
        <dbReference type="ARBA" id="ARBA00006385"/>
    </source>
</evidence>
<feature type="domain" description="Fatty acid hydroxylase" evidence="3">
    <location>
        <begin position="453"/>
        <end position="588"/>
    </location>
</feature>
<dbReference type="GO" id="GO:0006402">
    <property type="term" value="P:mRNA catabolic process"/>
    <property type="evidence" value="ECO:0007669"/>
    <property type="project" value="InterPro"/>
</dbReference>
<comment type="caution">
    <text evidence="4">The sequence shown here is derived from an EMBL/GenBank/DDBJ whole genome shotgun (WGS) entry which is preliminary data.</text>
</comment>
<feature type="transmembrane region" description="Helical" evidence="2">
    <location>
        <begin position="442"/>
        <end position="462"/>
    </location>
</feature>
<dbReference type="GO" id="GO:0005506">
    <property type="term" value="F:iron ion binding"/>
    <property type="evidence" value="ECO:0007669"/>
    <property type="project" value="InterPro"/>
</dbReference>
<dbReference type="Pfam" id="PF04078">
    <property type="entry name" value="Rcd1"/>
    <property type="match status" value="1"/>
</dbReference>
<reference evidence="4 5" key="1">
    <citation type="submission" date="2015-12" db="EMBL/GenBank/DDBJ databases">
        <title>Draft genome sequence of Moniliophthora roreri, the causal agent of frosty pod rot of cacao.</title>
        <authorList>
            <person name="Aime M.C."/>
            <person name="Diaz-Valderrama J.R."/>
            <person name="Kijpornyongpan T."/>
            <person name="Phillips-Mora W."/>
        </authorList>
    </citation>
    <scope>NUCLEOTIDE SEQUENCE [LARGE SCALE GENOMIC DNA]</scope>
    <source>
        <strain evidence="4 5">MCA 2952</strain>
    </source>
</reference>
<organism evidence="4 5">
    <name type="scientific">Moniliophthora roreri</name>
    <name type="common">Frosty pod rot fungus</name>
    <name type="synonym">Monilia roreri</name>
    <dbReference type="NCBI Taxonomy" id="221103"/>
    <lineage>
        <taxon>Eukaryota</taxon>
        <taxon>Fungi</taxon>
        <taxon>Dikarya</taxon>
        <taxon>Basidiomycota</taxon>
        <taxon>Agaricomycotina</taxon>
        <taxon>Agaricomycetes</taxon>
        <taxon>Agaricomycetidae</taxon>
        <taxon>Agaricales</taxon>
        <taxon>Marasmiineae</taxon>
        <taxon>Marasmiaceae</taxon>
        <taxon>Moniliophthora</taxon>
    </lineage>
</organism>
<dbReference type="InterPro" id="IPR016024">
    <property type="entry name" value="ARM-type_fold"/>
</dbReference>
<dbReference type="SUPFAM" id="SSF48371">
    <property type="entry name" value="ARM repeat"/>
    <property type="match status" value="1"/>
</dbReference>
<evidence type="ECO:0000313" key="4">
    <source>
        <dbReference type="EMBL" id="KTB35925.1"/>
    </source>
</evidence>
<name>A0A0W0FI30_MONRR</name>
<dbReference type="Pfam" id="PF04116">
    <property type="entry name" value="FA_hydroxylase"/>
    <property type="match status" value="1"/>
</dbReference>
<accession>A0A0W0FI30</accession>
<dbReference type="InterPro" id="IPR006694">
    <property type="entry name" value="Fatty_acid_hydroxylase"/>
</dbReference>
<dbReference type="EMBL" id="LATX01001957">
    <property type="protein sequence ID" value="KTB35925.1"/>
    <property type="molecule type" value="Genomic_DNA"/>
</dbReference>
<comment type="similarity">
    <text evidence="1">Belongs to the CNOT9 family.</text>
</comment>
<dbReference type="PANTHER" id="PTHR12262">
    <property type="entry name" value="CCR4-NOT TRANSCRIPTION COMPLEX SUBUNIT 9"/>
    <property type="match status" value="1"/>
</dbReference>
<keyword evidence="2" id="KW-0472">Membrane</keyword>
<dbReference type="InterPro" id="IPR007216">
    <property type="entry name" value="CNOT9"/>
</dbReference>
<dbReference type="eggNOG" id="KOG3036">
    <property type="taxonomic scope" value="Eukaryota"/>
</dbReference>
<keyword evidence="2" id="KW-1133">Transmembrane helix</keyword>
<evidence type="ECO:0000313" key="5">
    <source>
        <dbReference type="Proteomes" id="UP000054988"/>
    </source>
</evidence>
<dbReference type="FunFam" id="1.25.10.10:FF:000014">
    <property type="entry name" value="Cell differentiation protein RCD1"/>
    <property type="match status" value="1"/>
</dbReference>
<protein>
    <recommendedName>
        <fullName evidence="3">Fatty acid hydroxylase domain-containing protein</fullName>
    </recommendedName>
</protein>
<dbReference type="GO" id="GO:0030014">
    <property type="term" value="C:CCR4-NOT complex"/>
    <property type="evidence" value="ECO:0007669"/>
    <property type="project" value="InterPro"/>
</dbReference>
<keyword evidence="2" id="KW-0812">Transmembrane</keyword>
<dbReference type="InterPro" id="IPR011989">
    <property type="entry name" value="ARM-like"/>
</dbReference>
<gene>
    <name evidence="4" type="ORF">WG66_11501</name>
</gene>
<dbReference type="AlphaFoldDB" id="A0A0W0FI30"/>
<dbReference type="GO" id="GO:0008610">
    <property type="term" value="P:lipid biosynthetic process"/>
    <property type="evidence" value="ECO:0007669"/>
    <property type="project" value="InterPro"/>
</dbReference>
<dbReference type="GO" id="GO:0016491">
    <property type="term" value="F:oxidoreductase activity"/>
    <property type="evidence" value="ECO:0007669"/>
    <property type="project" value="InterPro"/>
</dbReference>
<feature type="transmembrane region" description="Helical" evidence="2">
    <location>
        <begin position="336"/>
        <end position="355"/>
    </location>
</feature>
<sequence length="606" mass="70275">MSYQHAQQYLYTPPLSTSSLSTPQYINLPTPQNPINNGLAINSMGNQEDIKLYSLVIDLMSPDTRESALLELSKKREQCDDLALILWHSFGIMPALLQEIVSVYPLLSPPNLTAHVSNRVCNALALLQCVASHTETRQLFLNAHIPLFLYPFLNTTSKTRPFEYLRLTSLGVIGALVKQNDSPPIIHFLLSTEIIPLCLRIMETGSELSKTVAIFIVQKILLDETGLTYICHTYERFYAVGTVLSNMVNQLVETQAVRLLKHVVRCYLRLSDNLRAREALRACLPEPLRDQTFSALLKMLVKLFSTTTTASHERHELLMFSLFLRPHINDIPDSTLTIASPVVAYWTLSLFYHFLDTRNWKWLDKYRIHESEEVTRKNRVTRWEVVKAVVFQHVLQTLLGWFWIDERYVERNHILRLHSLMKIIEPLVGGDPRVLHNSTYYLYWWGIPLAQLLFAMFIIDTWQYFLHRGMHLNPYLYRTLHSVHHRLYVPYAYGALYNHPVEGFVLDSLGAAIAEYLTGMTTRQALVLFTLSTFKTVDDHCGYRFPWDPLQMMSGNNADYHDIHHQVIGIKSNFAQPFFIHWDVLLGTRMTREELESRKRKRGKEE</sequence>
<dbReference type="Proteomes" id="UP000054988">
    <property type="component" value="Unassembled WGS sequence"/>
</dbReference>
<proteinExistence type="inferred from homology"/>
<evidence type="ECO:0000256" key="2">
    <source>
        <dbReference type="SAM" id="Phobius"/>
    </source>
</evidence>